<dbReference type="SUPFAM" id="SSF57756">
    <property type="entry name" value="Retrovirus zinc finger-like domains"/>
    <property type="match status" value="1"/>
</dbReference>
<dbReference type="AlphaFoldDB" id="A0AAV3QLI5"/>
<protein>
    <recommendedName>
        <fullName evidence="4">Gag-pol polyprotein</fullName>
    </recommendedName>
</protein>
<gene>
    <name evidence="2" type="ORF">LIER_19287</name>
</gene>
<feature type="region of interest" description="Disordered" evidence="1">
    <location>
        <begin position="63"/>
        <end position="104"/>
    </location>
</feature>
<feature type="compositionally biased region" description="Low complexity" evidence="1">
    <location>
        <begin position="87"/>
        <end position="97"/>
    </location>
</feature>
<dbReference type="EMBL" id="BAABME010004743">
    <property type="protein sequence ID" value="GAA0163413.1"/>
    <property type="molecule type" value="Genomic_DNA"/>
</dbReference>
<dbReference type="GO" id="GO:0008270">
    <property type="term" value="F:zinc ion binding"/>
    <property type="evidence" value="ECO:0007669"/>
    <property type="project" value="InterPro"/>
</dbReference>
<evidence type="ECO:0000313" key="2">
    <source>
        <dbReference type="EMBL" id="GAA0163413.1"/>
    </source>
</evidence>
<dbReference type="InterPro" id="IPR036875">
    <property type="entry name" value="Znf_CCHC_sf"/>
</dbReference>
<sequence>MSNEKLVRKVLRTLPKRFAHKALEPNKGQGVALQVSSSDNGEENLAETVNMLAKNFNKTLKRFNKKPYSGGSTPDNFDQRTDKGWKNSKYGGSKSSGDTQSRSKGIQCRECEDFGHIQVECPNYVKKQSKSYYTTMSDEETEEQEESDNKVSNFVAFTVRNTKEMDVNPSVNECTTDNMSDEEGDFTEEELMANYQLMFMKWSKLT</sequence>
<comment type="caution">
    <text evidence="2">The sequence shown here is derived from an EMBL/GenBank/DDBJ whole genome shotgun (WGS) entry which is preliminary data.</text>
</comment>
<proteinExistence type="predicted"/>
<organism evidence="2 3">
    <name type="scientific">Lithospermum erythrorhizon</name>
    <name type="common">Purple gromwell</name>
    <name type="synonym">Lithospermum officinale var. erythrorhizon</name>
    <dbReference type="NCBI Taxonomy" id="34254"/>
    <lineage>
        <taxon>Eukaryota</taxon>
        <taxon>Viridiplantae</taxon>
        <taxon>Streptophyta</taxon>
        <taxon>Embryophyta</taxon>
        <taxon>Tracheophyta</taxon>
        <taxon>Spermatophyta</taxon>
        <taxon>Magnoliopsida</taxon>
        <taxon>eudicotyledons</taxon>
        <taxon>Gunneridae</taxon>
        <taxon>Pentapetalae</taxon>
        <taxon>asterids</taxon>
        <taxon>lamiids</taxon>
        <taxon>Boraginales</taxon>
        <taxon>Boraginaceae</taxon>
        <taxon>Boraginoideae</taxon>
        <taxon>Lithospermeae</taxon>
        <taxon>Lithospermum</taxon>
    </lineage>
</organism>
<evidence type="ECO:0008006" key="4">
    <source>
        <dbReference type="Google" id="ProtNLM"/>
    </source>
</evidence>
<keyword evidence="3" id="KW-1185">Reference proteome</keyword>
<dbReference type="Proteomes" id="UP001454036">
    <property type="component" value="Unassembled WGS sequence"/>
</dbReference>
<reference evidence="2 3" key="1">
    <citation type="submission" date="2024-01" db="EMBL/GenBank/DDBJ databases">
        <title>The complete chloroplast genome sequence of Lithospermum erythrorhizon: insights into the phylogenetic relationship among Boraginaceae species and the maternal lineages of purple gromwells.</title>
        <authorList>
            <person name="Okada T."/>
            <person name="Watanabe K."/>
        </authorList>
    </citation>
    <scope>NUCLEOTIDE SEQUENCE [LARGE SCALE GENOMIC DNA]</scope>
</reference>
<evidence type="ECO:0000313" key="3">
    <source>
        <dbReference type="Proteomes" id="UP001454036"/>
    </source>
</evidence>
<accession>A0AAV3QLI5</accession>
<evidence type="ECO:0000256" key="1">
    <source>
        <dbReference type="SAM" id="MobiDB-lite"/>
    </source>
</evidence>
<name>A0AAV3QLI5_LITER</name>
<dbReference type="GO" id="GO:0003676">
    <property type="term" value="F:nucleic acid binding"/>
    <property type="evidence" value="ECO:0007669"/>
    <property type="project" value="InterPro"/>
</dbReference>